<feature type="compositionally biased region" description="Polar residues" evidence="1">
    <location>
        <begin position="411"/>
        <end position="428"/>
    </location>
</feature>
<reference evidence="3" key="1">
    <citation type="submission" date="2013-12" db="EMBL/GenBank/DDBJ databases">
        <title>The Genome Sequence of Aphanomyces astaci APO3.</title>
        <authorList>
            <consortium name="The Broad Institute Genomics Platform"/>
            <person name="Russ C."/>
            <person name="Tyler B."/>
            <person name="van West P."/>
            <person name="Dieguez-Uribeondo J."/>
            <person name="Young S.K."/>
            <person name="Zeng Q."/>
            <person name="Gargeya S."/>
            <person name="Fitzgerald M."/>
            <person name="Abouelleil A."/>
            <person name="Alvarado L."/>
            <person name="Chapman S.B."/>
            <person name="Gainer-Dewar J."/>
            <person name="Goldberg J."/>
            <person name="Griggs A."/>
            <person name="Gujja S."/>
            <person name="Hansen M."/>
            <person name="Howarth C."/>
            <person name="Imamovic A."/>
            <person name="Ireland A."/>
            <person name="Larimer J."/>
            <person name="McCowan C."/>
            <person name="Murphy C."/>
            <person name="Pearson M."/>
            <person name="Poon T.W."/>
            <person name="Priest M."/>
            <person name="Roberts A."/>
            <person name="Saif S."/>
            <person name="Shea T."/>
            <person name="Sykes S."/>
            <person name="Wortman J."/>
            <person name="Nusbaum C."/>
            <person name="Birren B."/>
        </authorList>
    </citation>
    <scope>NUCLEOTIDE SEQUENCE [LARGE SCALE GENOMIC DNA]</scope>
    <source>
        <strain evidence="3">APO3</strain>
    </source>
</reference>
<feature type="compositionally biased region" description="Basic and acidic residues" evidence="1">
    <location>
        <begin position="2551"/>
        <end position="2561"/>
    </location>
</feature>
<feature type="region of interest" description="Disordered" evidence="1">
    <location>
        <begin position="2334"/>
        <end position="2388"/>
    </location>
</feature>
<feature type="region of interest" description="Disordered" evidence="1">
    <location>
        <begin position="340"/>
        <end position="433"/>
    </location>
</feature>
<sequence length="2574" mass="283374">MTTASPVAFDTMAWVLTDGHPWWPVYVINPAHIPPELKAFGQLERESAETANADDTRVHLVFNFGRHTLSVHNMDAMKAWNCTQHPTLLQGYPMSAFRKRGNIAEFRDAMKEAMVFDAEDIATRRLPLSEPHNMDKENQDPSTPNRELVSAKADGDLPGPVCTVDITSPTGPSLTTPIHGDDNDECHISPPPPSQPSDGGIELPPQGVALGSKANASPPPFLAVPDEPCTTIGAPQVEPSPVDASDLPPREGPLECPNVVDEPVASSSATDGTAHADVSDTVATPQKSDSAADEATITQNNEEEVDGMLLAGTSENDGTVITEIVSSLVDRVITAVLPMSSKEDDEKDAIAGKQAEPSDDVALDTARISLPDQGYSSSRRVAPAPPKRDDAAEEESGEIAPTGHLVDAPISSPTTADQTKASMDSSSPVGKPAAPIDQFANALADPELMAMADILGISIEPHTPTQQPSVTASSSSVAIASTKAVSQAVSTGESTGSPVVDSMGVDTMAWVKRGAGPWWPVYVCDPTTVRQKLKLSGPNHNMMLYRATTHPDIRLVYFFGLNKLGSTKLSARRIKAWNCAEQNALMFPPISHLESKATLDAFRAAVTEAQAYVDSSDKVLPALSTAAHAAEATPTKRSLDVDGRTADYSSDDEDAAVGMSVEADHPPLPVGVVAWARANNGPYWPVYLCDPTTIQSKLRHLGNRHAALLTRARKHPHEYRLAYVFGKHEFALHKVSGRMKEWNCPDQLELMQGEHSGLRHEELFEDFSLAVIEAEQYLAADDTSRTLPQLTKADMGMSGDDDDTSAALSCQGLFNEPSNHRLELDQGHADEDGGAVVDVPFDCLAWGRSRGYPWWPAYVCDPLHMRPDLVALGGLSSSNYSTAKRNLTGCRLVYYFGRNAFGLLKARVKPWMCGEHATYARGHPIEQLAAPSMDALFTKAKAEALAFLDNPASAFSIKPSPLHVAILPSITGDSPHVAHPYQSSSSSDHLVLTEPKKRGRPPKPRDGSADPPSKRSRCAVTTAPSASDGVDPPPTDSTSGGGGGESQHGNADDRAPNDGLEPTDSTEWFSNAGESSEHEDGDDDDDVADVANGSVGWTRPPGSPWWPVFVCDPSLVRDHLHFLGDAHQAVLDKAKHDPNVRLVFYFGMHKLGLVKGNSRIRNLKPWKCRDFHLFVQGYPAGTVQGSVVAASFFTAVQEAHTFVASDENTRVLPRMVPSDMDPLLEPPAPARTTPQDSTSAGGDVVPINPSKKRPQILANIPIGQVAWCKPSRSPWWPVYVCDPANLRQSLHHLGKQHRSLLVKAQQNPTDTRLVYYFGRYIFGLVKLNGKIKPWRCVEHGDFLHGFPEVAMDTQDVVDEFYNALKEAEDYLAADEDTRLLPFFVESDTNLDLDPPPPCADNPHTDARGHNADTTVANEQAGDDEEVPPGNHERSSNQATSIPHDAVSDVVPTTDDHGDVTSLDYFGLYTTPPMELPVTRNIAIQEGPTNQVETNHHDEPDSVPQSTKEVASAALPLESLVWARWADGSWWPAYVCDPHKLRDTLHNLGTRHHYDNKWTLAKKSESGQRLVYYFGRYCFGLQKKTLQPWKCADHATFLRGLGRLAMQNRDTFIKALMEAQDFDACDATERLPPHMVPSDINPLVDPPSPETAYFVPDERAVRSEKAKVPSVVLQEAVPAADVDIVAWAKSDGYPWWPVYICDPDKVKHTLYALGNGHDFIYNEAVRKPKILRIVYFFGSHRFGLSEVHPKAIQTWQADNHAVLLQGVPKKLMQRKGIVDVFATAMDETNKFIASNEPVLVFPDVVDEELQHDTLDQAQRTSSSVHESKPDKAEPVDTIAFDTVAWAYLSGFPWLPVYVFDPFRLKPELEHLGSRHAEVLKEAQQHADTYRIVYYFGSHNFGLHKTPNVTLRHWGCAEHDTMCLPTPSKAKRSSFRSQVKKALAEADTYLASSERIRLLPKFTASDMYSLASADRLRVSVAKTQAQRAHREVPRGSRPPPSSKAARPKPPSPTKARAITTTKPSTATKSTASRGAPPIKHDVDSDDSETFEKLLIKHDKALKSKAAKPSVDLIPYNCLAWALLEGYPWLPVFVLDPFTLQADLHLLGSGHGASLRKAKKHPDRYRIVYYFCSHNFGLHTHPATTLRPWNCHEHASFLTGFPKRSCRGKKILEDLVDGVREADCFAAAAPDTRLLPYMVPSDTNPTLAPPSPQFVPYNSLAWAITEGFPWMPVYVFDPFQLRSKLTHLGSGHRDLLRRARAAPETTRLVFYFGSHSFGLHKFDGTLKPWNCSEHGQYLEAKADSLLYIKKSVIEQFDIAMDEVEVFSSMDEGHRLLPYMDPSDFDNPPTLSQPPSRHVRTAPRSREASPPRKRAAKRLRLSNEDVPSKSRAQVAAAHERAVEVKRAFEARMAWVQWDRVVWWPVYICESKPVHRYVWDSERQHMESTDYSSTLVHVYHFGTKAFVEHALSSIKPWRCPEHDAMSQGPLASTGGVKDLFKAAMAEAEEFADSMPTQPTEDDAPDESDEDPGVEELGEPEPLKSPFDDEDSGDDIMSDHDDHHHSSEEEESADSDDNDV</sequence>
<feature type="compositionally biased region" description="Basic and acidic residues" evidence="1">
    <location>
        <begin position="341"/>
        <end position="350"/>
    </location>
</feature>
<feature type="domain" description="PWWP" evidence="2">
    <location>
        <begin position="1262"/>
        <end position="1338"/>
    </location>
</feature>
<feature type="domain" description="PWWP" evidence="2">
    <location>
        <begin position="670"/>
        <end position="731"/>
    </location>
</feature>
<dbReference type="EMBL" id="KI913116">
    <property type="protein sequence ID" value="ETV86760.1"/>
    <property type="molecule type" value="Genomic_DNA"/>
</dbReference>
<dbReference type="RefSeq" id="XP_009823559.1">
    <property type="nucleotide sequence ID" value="XM_009825257.1"/>
</dbReference>
<evidence type="ECO:0000313" key="3">
    <source>
        <dbReference type="EMBL" id="ETV86760.1"/>
    </source>
</evidence>
<feature type="compositionally biased region" description="Acidic residues" evidence="1">
    <location>
        <begin position="2514"/>
        <end position="2533"/>
    </location>
</feature>
<feature type="domain" description="PWWP" evidence="2">
    <location>
        <begin position="1516"/>
        <end position="1574"/>
    </location>
</feature>
<dbReference type="VEuPathDB" id="FungiDB:H257_01847"/>
<name>W4H428_APHAT</name>
<proteinExistence type="predicted"/>
<feature type="region of interest" description="Disordered" evidence="1">
    <location>
        <begin position="1221"/>
        <end position="1248"/>
    </location>
</feature>
<protein>
    <recommendedName>
        <fullName evidence="2">PWWP domain-containing protein</fullName>
    </recommendedName>
</protein>
<feature type="domain" description="PWWP" evidence="2">
    <location>
        <begin position="9"/>
        <end position="97"/>
    </location>
</feature>
<feature type="domain" description="PWWP" evidence="2">
    <location>
        <begin position="1839"/>
        <end position="1912"/>
    </location>
</feature>
<feature type="region of interest" description="Disordered" evidence="1">
    <location>
        <begin position="2505"/>
        <end position="2574"/>
    </location>
</feature>
<feature type="region of interest" description="Disordered" evidence="1">
    <location>
        <begin position="1979"/>
        <end position="2042"/>
    </location>
</feature>
<dbReference type="GeneID" id="20803843"/>
<feature type="region of interest" description="Disordered" evidence="1">
    <location>
        <begin position="1390"/>
        <end position="1454"/>
    </location>
</feature>
<feature type="domain" description="PWWP" evidence="2">
    <location>
        <begin position="841"/>
        <end position="928"/>
    </location>
</feature>
<feature type="region of interest" description="Disordered" evidence="1">
    <location>
        <begin position="1489"/>
        <end position="1509"/>
    </location>
</feature>
<feature type="region of interest" description="Disordered" evidence="1">
    <location>
        <begin position="126"/>
        <end position="304"/>
    </location>
</feature>
<dbReference type="PROSITE" id="PS50812">
    <property type="entry name" value="PWWP"/>
    <property type="match status" value="9"/>
</dbReference>
<dbReference type="STRING" id="112090.W4H428"/>
<evidence type="ECO:0000256" key="1">
    <source>
        <dbReference type="SAM" id="MobiDB-lite"/>
    </source>
</evidence>
<feature type="domain" description="PWWP" evidence="2">
    <location>
        <begin position="505"/>
        <end position="589"/>
    </location>
</feature>
<dbReference type="CDD" id="cd05162">
    <property type="entry name" value="PWWP"/>
    <property type="match status" value="10"/>
</dbReference>
<feature type="compositionally biased region" description="Low complexity" evidence="1">
    <location>
        <begin position="2011"/>
        <end position="2030"/>
    </location>
</feature>
<accession>W4H428</accession>
<gene>
    <name evidence="3" type="ORF">H257_01847</name>
</gene>
<feature type="compositionally biased region" description="Acidic residues" evidence="1">
    <location>
        <begin position="2562"/>
        <end position="2574"/>
    </location>
</feature>
<feature type="domain" description="PWWP" evidence="2">
    <location>
        <begin position="1681"/>
        <end position="1741"/>
    </location>
</feature>
<feature type="region of interest" description="Disordered" evidence="1">
    <location>
        <begin position="976"/>
        <end position="1097"/>
    </location>
</feature>
<organism evidence="3">
    <name type="scientific">Aphanomyces astaci</name>
    <name type="common">Crayfish plague agent</name>
    <dbReference type="NCBI Taxonomy" id="112090"/>
    <lineage>
        <taxon>Eukaryota</taxon>
        <taxon>Sar</taxon>
        <taxon>Stramenopiles</taxon>
        <taxon>Oomycota</taxon>
        <taxon>Saprolegniomycetes</taxon>
        <taxon>Saprolegniales</taxon>
        <taxon>Verrucalvaceae</taxon>
        <taxon>Aphanomyces</taxon>
    </lineage>
</organism>
<dbReference type="InterPro" id="IPR000313">
    <property type="entry name" value="PWWP_dom"/>
</dbReference>
<feature type="compositionally biased region" description="Pro residues" evidence="1">
    <location>
        <begin position="1994"/>
        <end position="2010"/>
    </location>
</feature>
<evidence type="ECO:0000259" key="2">
    <source>
        <dbReference type="PROSITE" id="PS50812"/>
    </source>
</evidence>
<dbReference type="OrthoDB" id="62853at2759"/>
<dbReference type="SUPFAM" id="SSF63748">
    <property type="entry name" value="Tudor/PWWP/MBT"/>
    <property type="match status" value="11"/>
</dbReference>
<feature type="domain" description="PWWP" evidence="2">
    <location>
        <begin position="1092"/>
        <end position="1154"/>
    </location>
</feature>
<feature type="compositionally biased region" description="Acidic residues" evidence="1">
    <location>
        <begin position="1077"/>
        <end position="1088"/>
    </location>
</feature>
<dbReference type="Pfam" id="PF00855">
    <property type="entry name" value="PWWP"/>
    <property type="match status" value="6"/>
</dbReference>
<feature type="compositionally biased region" description="Polar residues" evidence="1">
    <location>
        <begin position="165"/>
        <end position="176"/>
    </location>
</feature>
<feature type="compositionally biased region" description="Basic residues" evidence="1">
    <location>
        <begin position="2367"/>
        <end position="2376"/>
    </location>
</feature>
<dbReference type="Gene3D" id="2.30.30.140">
    <property type="match status" value="12"/>
</dbReference>